<keyword evidence="3" id="KW-1185">Reference proteome</keyword>
<dbReference type="EMBL" id="SDKK01000001">
    <property type="protein sequence ID" value="TYC62172.1"/>
    <property type="molecule type" value="Genomic_DNA"/>
</dbReference>
<feature type="transmembrane region" description="Helical" evidence="1">
    <location>
        <begin position="285"/>
        <end position="307"/>
    </location>
</feature>
<gene>
    <name evidence="2" type="ORF">ETQ85_01060</name>
</gene>
<evidence type="ECO:0000313" key="2">
    <source>
        <dbReference type="EMBL" id="TYC62172.1"/>
    </source>
</evidence>
<dbReference type="AlphaFoldDB" id="A0A6C2D8X7"/>
<sequence>MSLQSTTPSKSRLFLNIDGLALLALVACLLLMFVCVRAYIAPDSTDLRFHTRNAAFVFEQFVSGNFIPRWNPLAHAGAGEASFDHYGPVSYIVPALWQWMGFGPTLALLYAFTTCFAVGVTILLALPSPAEFRYRALAALGLGTSSAAVFLAYYVQGYAAYFSSVLSLCGLVLLAGNDGSSRTLLRPLFAILFFATAFAGHLLTAGIVLLSFVLPACFFYIRAGRWTALKDVLAIVGIAFLMALPFSVQPVYFARFLDLAHYARDIRWQDSFALPLISMHFSRPWWISVQMVSMGVPLLLVLCGGIWRAMKPGDPVHRTLAAASAICAFAALDFSYPLWAAFPSIADKLQTPLRFVFPALIGWAAHVFLAGRGFLPRRVAWIEFAVLLVLPPAIGFLHLHKNVDQTPDAIQMEPDTLAGYNKNFVPLNFSVPGEPAPDLARECRANAVSCRSAVEGGTQRVISVESDHTIQALPLAVACYTTLAGRVAPENGASVHCANGQFVLSAPPGRHVVRIAWVGAPVYTFFWAGSAIGIALMLVLLWRMRVRRR</sequence>
<feature type="transmembrane region" description="Helical" evidence="1">
    <location>
        <begin position="20"/>
        <end position="40"/>
    </location>
</feature>
<feature type="transmembrane region" description="Helical" evidence="1">
    <location>
        <begin position="106"/>
        <end position="126"/>
    </location>
</feature>
<feature type="transmembrane region" description="Helical" evidence="1">
    <location>
        <begin position="351"/>
        <end position="369"/>
    </location>
</feature>
<comment type="caution">
    <text evidence="2">The sequence shown here is derived from an EMBL/GenBank/DDBJ whole genome shotgun (WGS) entry which is preliminary data.</text>
</comment>
<feature type="transmembrane region" description="Helical" evidence="1">
    <location>
        <begin position="522"/>
        <end position="542"/>
    </location>
</feature>
<feature type="transmembrane region" description="Helical" evidence="1">
    <location>
        <begin position="188"/>
        <end position="221"/>
    </location>
</feature>
<dbReference type="Proteomes" id="UP000389128">
    <property type="component" value="Unassembled WGS sequence"/>
</dbReference>
<feature type="transmembrane region" description="Helical" evidence="1">
    <location>
        <begin position="132"/>
        <end position="151"/>
    </location>
</feature>
<reference evidence="2 3" key="1">
    <citation type="submission" date="2019-01" db="EMBL/GenBank/DDBJ databases">
        <title>Zoogloea oleivorans genome sequencing and assembly.</title>
        <authorList>
            <person name="Tancsics A."/>
            <person name="Farkas M."/>
            <person name="Kriszt B."/>
            <person name="Maroti G."/>
            <person name="Horvath B."/>
        </authorList>
    </citation>
    <scope>NUCLEOTIDE SEQUENCE [LARGE SCALE GENOMIC DNA]</scope>
    <source>
        <strain evidence="2 3">Buc</strain>
    </source>
</reference>
<evidence type="ECO:0000313" key="3">
    <source>
        <dbReference type="Proteomes" id="UP000389128"/>
    </source>
</evidence>
<keyword evidence="1" id="KW-0472">Membrane</keyword>
<proteinExistence type="predicted"/>
<protein>
    <recommendedName>
        <fullName evidence="4">Membrane protein 6-pyruvoyl-tetrahydropterin synthase-related domain-containing protein</fullName>
    </recommendedName>
</protein>
<name>A0A6C2D8X7_9RHOO</name>
<evidence type="ECO:0008006" key="4">
    <source>
        <dbReference type="Google" id="ProtNLM"/>
    </source>
</evidence>
<accession>A0A6C2D8X7</accession>
<organism evidence="2 3">
    <name type="scientific">Zoogloea oleivorans</name>
    <dbReference type="NCBI Taxonomy" id="1552750"/>
    <lineage>
        <taxon>Bacteria</taxon>
        <taxon>Pseudomonadati</taxon>
        <taxon>Pseudomonadota</taxon>
        <taxon>Betaproteobacteria</taxon>
        <taxon>Rhodocyclales</taxon>
        <taxon>Zoogloeaceae</taxon>
        <taxon>Zoogloea</taxon>
    </lineage>
</organism>
<feature type="transmembrane region" description="Helical" evidence="1">
    <location>
        <begin position="319"/>
        <end position="339"/>
    </location>
</feature>
<feature type="transmembrane region" description="Helical" evidence="1">
    <location>
        <begin position="233"/>
        <end position="252"/>
    </location>
</feature>
<evidence type="ECO:0000256" key="1">
    <source>
        <dbReference type="SAM" id="Phobius"/>
    </source>
</evidence>
<feature type="transmembrane region" description="Helical" evidence="1">
    <location>
        <begin position="381"/>
        <end position="399"/>
    </location>
</feature>
<dbReference type="RefSeq" id="WP_148577262.1">
    <property type="nucleotide sequence ID" value="NZ_SDKK01000001.1"/>
</dbReference>
<keyword evidence="1" id="KW-0812">Transmembrane</keyword>
<keyword evidence="1" id="KW-1133">Transmembrane helix</keyword>